<dbReference type="SUPFAM" id="SSF56672">
    <property type="entry name" value="DNA/RNA polymerases"/>
    <property type="match status" value="1"/>
</dbReference>
<evidence type="ECO:0000259" key="4">
    <source>
        <dbReference type="Pfam" id="PF17921"/>
    </source>
</evidence>
<protein>
    <submittedName>
        <fullName evidence="6">Reverse transcriptase domain-containing protein</fullName>
    </submittedName>
</protein>
<keyword evidence="6" id="KW-0695">RNA-directed DNA polymerase</keyword>
<dbReference type="Gene3D" id="1.10.340.70">
    <property type="match status" value="1"/>
</dbReference>
<accession>A0A6L2LNT4</accession>
<proteinExistence type="predicted"/>
<feature type="domain" description="Retrotransposon gag" evidence="3">
    <location>
        <begin position="113"/>
        <end position="211"/>
    </location>
</feature>
<organism evidence="6">
    <name type="scientific">Tanacetum cinerariifolium</name>
    <name type="common">Dalmatian daisy</name>
    <name type="synonym">Chrysanthemum cinerariifolium</name>
    <dbReference type="NCBI Taxonomy" id="118510"/>
    <lineage>
        <taxon>Eukaryota</taxon>
        <taxon>Viridiplantae</taxon>
        <taxon>Streptophyta</taxon>
        <taxon>Embryophyta</taxon>
        <taxon>Tracheophyta</taxon>
        <taxon>Spermatophyta</taxon>
        <taxon>Magnoliopsida</taxon>
        <taxon>eudicotyledons</taxon>
        <taxon>Gunneridae</taxon>
        <taxon>Pentapetalae</taxon>
        <taxon>asterids</taxon>
        <taxon>campanulids</taxon>
        <taxon>Asterales</taxon>
        <taxon>Asteraceae</taxon>
        <taxon>Asteroideae</taxon>
        <taxon>Anthemideae</taxon>
        <taxon>Anthemidinae</taxon>
        <taxon>Tanacetum</taxon>
    </lineage>
</organism>
<dbReference type="EMBL" id="BKCJ010004732">
    <property type="protein sequence ID" value="GEU62779.1"/>
    <property type="molecule type" value="Genomic_DNA"/>
</dbReference>
<evidence type="ECO:0000313" key="6">
    <source>
        <dbReference type="EMBL" id="GEU62779.1"/>
    </source>
</evidence>
<gene>
    <name evidence="6" type="ORF">Tci_034757</name>
</gene>
<dbReference type="InterPro" id="IPR041588">
    <property type="entry name" value="Integrase_H2C2"/>
</dbReference>
<feature type="region of interest" description="Disordered" evidence="2">
    <location>
        <begin position="669"/>
        <end position="713"/>
    </location>
</feature>
<dbReference type="CDD" id="cd00303">
    <property type="entry name" value="retropepsin_like"/>
    <property type="match status" value="1"/>
</dbReference>
<dbReference type="PANTHER" id="PTHR45835">
    <property type="entry name" value="YALI0A06105P"/>
    <property type="match status" value="1"/>
</dbReference>
<sequence>MSNSEYSIETESSTGKNAILGGVNLSAEITNVMRSMMPIIERETPKKVQAILETKERLKEELQELQNRKMFLMTSPPQFHGDMDDPIAVSDWIMEMENAFDLCKCSDDHKVLYASYMLRGKALYWWNMIKESRGKETLMSMSWDHFKELVYKNFIILESRKRRLEEFDSADQGYDSVQDYTMNFHRSVRFGTINAATENRKIQRFIGGLNQDDRRKKCAKNLVELARVKQRQGESTSAYVERYKDECIHVKACPEILKISGFMNGINNPELIKRLNDRVPQTFDELMKRTRSFIQREAVAATQKMQENLDQSGKDPMRAKVIENQVMAALVISISSDVSVKSVGSSFSRVILIGSIFVKVPVGAAAVASPAGVLELDTHSSSEADPLESSPPPVSIASMVLHFLCSDDLESDTKIPERHVSPSTSTLEIPTTPILPAPSAIVAPPSNFPLAPVVAPLEIRQRRAILILLEEDIPIGRLYRTHPGGPCKALTIIHYLGILVRIIPYPKIHHQTPPILIHLHHRDLFIHRLLGLHNVARPIFIGDIKAEATTIKVAIYKDVEAEIDICIGMEVNVGIDVEEEVESSGRGTMEVGVDIDAGIDIPDGMLMPDAIEHLELVEEGFQNIHNYVIEIPLQSMTPEAIEELVSRRVQEALAAYEATRAANALELKNQIQNGSDVDNRNGRNENGGNRNGENENGENGNVGNGNSNENNRDARPVVRECLYQDFMKCQPLNFKGTKGVRELMKLMAEVYCLINEVQKMESELWNLTVKNNDLAAYTQRFHNLTMLCTKMVPEEEDRIERYAVKNAENKRRLEVNQRDNHGQQPPFKRLNDGCQNVASAYMVGNNERRPYNGPLPLCNKCKLHHEGPCTVRCRKCNKLKDQNHGNKAGNKNGVGEARGKAYVLGGGDANPDSNVLKGTRYAVELAVGRSFKTNTVLRGYTLGLLGHPFNIDLMPVELGSFDVIIGMDWLANHHAVIVCDEKIVRIPYGDEVLIVQGTSYEEGNRRQVEGEATCRLIREEDILKTAFRTCYGHYKFQVIPFGLTNAPAIVMDLMNRIAKPITKLTQKNVKFNWSEKEKVVFQLLKQKLCSAPILALPEVEAIKDENFGTKDLCFMIKKLEQRTDGTLCLNGRSWIPCFGNLRELIMHESHKSKYSIHLESDKMYRDLKKLYWWLIMKAEIATYVHKCLTCAKVKAKCQKPSGLLVQPMIPVWRWENITMDFITKLPKTSTGLDTIWDEVGDAQLNGLEIVHETTEKIIQIKKRIQVARDRQKSYANRRRKQLEFEVGDKVMLKVSLWKRVIRLSKRGKLNPRYIVPFKILAKVRMLAY</sequence>
<dbReference type="Pfam" id="PF08284">
    <property type="entry name" value="RVP_2"/>
    <property type="match status" value="1"/>
</dbReference>
<dbReference type="InterPro" id="IPR043128">
    <property type="entry name" value="Rev_trsase/Diguanyl_cyclase"/>
</dbReference>
<dbReference type="PANTHER" id="PTHR45835:SF99">
    <property type="entry name" value="CHROMO DOMAIN-CONTAINING PROTEIN-RELATED"/>
    <property type="match status" value="1"/>
</dbReference>
<evidence type="ECO:0000259" key="3">
    <source>
        <dbReference type="Pfam" id="PF03732"/>
    </source>
</evidence>
<dbReference type="InterPro" id="IPR056924">
    <property type="entry name" value="SH3_Tf2-1"/>
</dbReference>
<feature type="compositionally biased region" description="Low complexity" evidence="2">
    <location>
        <begin position="697"/>
        <end position="709"/>
    </location>
</feature>
<dbReference type="Gene3D" id="2.40.70.10">
    <property type="entry name" value="Acid Proteases"/>
    <property type="match status" value="1"/>
</dbReference>
<dbReference type="Gene3D" id="3.30.70.270">
    <property type="match status" value="1"/>
</dbReference>
<dbReference type="GO" id="GO:0003964">
    <property type="term" value="F:RNA-directed DNA polymerase activity"/>
    <property type="evidence" value="ECO:0007669"/>
    <property type="project" value="UniProtKB-KW"/>
</dbReference>
<comment type="caution">
    <text evidence="6">The sequence shown here is derived from an EMBL/GenBank/DDBJ whole genome shotgun (WGS) entry which is preliminary data.</text>
</comment>
<feature type="domain" description="Tf2-1-like SH3-like" evidence="5">
    <location>
        <begin position="1287"/>
        <end position="1328"/>
    </location>
</feature>
<reference evidence="6" key="1">
    <citation type="journal article" date="2019" name="Sci. Rep.">
        <title>Draft genome of Tanacetum cinerariifolium, the natural source of mosquito coil.</title>
        <authorList>
            <person name="Yamashiro T."/>
            <person name="Shiraishi A."/>
            <person name="Satake H."/>
            <person name="Nakayama K."/>
        </authorList>
    </citation>
    <scope>NUCLEOTIDE SEQUENCE</scope>
</reference>
<dbReference type="InterPro" id="IPR043502">
    <property type="entry name" value="DNA/RNA_pol_sf"/>
</dbReference>
<name>A0A6L2LNT4_TANCI</name>
<dbReference type="Pfam" id="PF24626">
    <property type="entry name" value="SH3_Tf2-1"/>
    <property type="match status" value="1"/>
</dbReference>
<evidence type="ECO:0000256" key="1">
    <source>
        <dbReference type="SAM" id="Coils"/>
    </source>
</evidence>
<keyword evidence="6" id="KW-0808">Transferase</keyword>
<evidence type="ECO:0000256" key="2">
    <source>
        <dbReference type="SAM" id="MobiDB-lite"/>
    </source>
</evidence>
<evidence type="ECO:0000259" key="5">
    <source>
        <dbReference type="Pfam" id="PF24626"/>
    </source>
</evidence>
<keyword evidence="6" id="KW-0548">Nucleotidyltransferase</keyword>
<dbReference type="InterPro" id="IPR005162">
    <property type="entry name" value="Retrotrans_gag_dom"/>
</dbReference>
<feature type="domain" description="Integrase zinc-binding" evidence="4">
    <location>
        <begin position="1140"/>
        <end position="1195"/>
    </location>
</feature>
<feature type="coiled-coil region" evidence="1">
    <location>
        <begin position="48"/>
        <end position="75"/>
    </location>
</feature>
<dbReference type="Pfam" id="PF17921">
    <property type="entry name" value="Integrase_H2C2"/>
    <property type="match status" value="1"/>
</dbReference>
<dbReference type="InterPro" id="IPR021109">
    <property type="entry name" value="Peptidase_aspartic_dom_sf"/>
</dbReference>
<keyword evidence="1" id="KW-0175">Coiled coil</keyword>
<dbReference type="Pfam" id="PF03732">
    <property type="entry name" value="Retrotrans_gag"/>
    <property type="match status" value="1"/>
</dbReference>